<feature type="non-terminal residue" evidence="3">
    <location>
        <position position="57"/>
    </location>
</feature>
<protein>
    <submittedName>
        <fullName evidence="3">Uncharacterized protein</fullName>
    </submittedName>
</protein>
<evidence type="ECO:0000256" key="1">
    <source>
        <dbReference type="SAM" id="MobiDB-lite"/>
    </source>
</evidence>
<dbReference type="Proteomes" id="UP000681967">
    <property type="component" value="Unassembled WGS sequence"/>
</dbReference>
<dbReference type="EMBL" id="CAJOBJ010137345">
    <property type="protein sequence ID" value="CAF4747897.1"/>
    <property type="molecule type" value="Genomic_DNA"/>
</dbReference>
<accession>A0A8S3AN19</accession>
<dbReference type="Proteomes" id="UP000681720">
    <property type="component" value="Unassembled WGS sequence"/>
</dbReference>
<comment type="caution">
    <text evidence="3">The sequence shown here is derived from an EMBL/GenBank/DDBJ whole genome shotgun (WGS) entry which is preliminary data.</text>
</comment>
<feature type="region of interest" description="Disordered" evidence="1">
    <location>
        <begin position="35"/>
        <end position="57"/>
    </location>
</feature>
<dbReference type="EMBL" id="CAJOBH010070443">
    <property type="protein sequence ID" value="CAF4469426.1"/>
    <property type="molecule type" value="Genomic_DNA"/>
</dbReference>
<evidence type="ECO:0000313" key="2">
    <source>
        <dbReference type="EMBL" id="CAF4469426.1"/>
    </source>
</evidence>
<feature type="compositionally biased region" description="Polar residues" evidence="1">
    <location>
        <begin position="35"/>
        <end position="45"/>
    </location>
</feature>
<evidence type="ECO:0000313" key="3">
    <source>
        <dbReference type="EMBL" id="CAF4747897.1"/>
    </source>
</evidence>
<organism evidence="3 4">
    <name type="scientific">Rotaria magnacalcarata</name>
    <dbReference type="NCBI Taxonomy" id="392030"/>
    <lineage>
        <taxon>Eukaryota</taxon>
        <taxon>Metazoa</taxon>
        <taxon>Spiralia</taxon>
        <taxon>Gnathifera</taxon>
        <taxon>Rotifera</taxon>
        <taxon>Eurotatoria</taxon>
        <taxon>Bdelloidea</taxon>
        <taxon>Philodinida</taxon>
        <taxon>Philodinidae</taxon>
        <taxon>Rotaria</taxon>
    </lineage>
</organism>
<gene>
    <name evidence="2" type="ORF">BYL167_LOCUS34585</name>
    <name evidence="3" type="ORF">GIL414_LOCUS45020</name>
</gene>
<proteinExistence type="predicted"/>
<feature type="non-terminal residue" evidence="3">
    <location>
        <position position="1"/>
    </location>
</feature>
<name>A0A8S3AN19_9BILA</name>
<reference evidence="3" key="1">
    <citation type="submission" date="2021-02" db="EMBL/GenBank/DDBJ databases">
        <authorList>
            <person name="Nowell W R."/>
        </authorList>
    </citation>
    <scope>NUCLEOTIDE SEQUENCE</scope>
</reference>
<dbReference type="AlphaFoldDB" id="A0A8S3AN19"/>
<sequence>YFQGCSISTSEQFTSRAGKLNKTLSETSWRYQLLTSDTSGASSQENKIDGQDNDDNL</sequence>
<evidence type="ECO:0000313" key="4">
    <source>
        <dbReference type="Proteomes" id="UP000681720"/>
    </source>
</evidence>